<dbReference type="AlphaFoldDB" id="A0AAV4LYD1"/>
<protein>
    <submittedName>
        <fullName evidence="2">Transcriptional regulator</fullName>
    </submittedName>
</protein>
<organism evidence="2 3">
    <name type="scientific">Babesia caballi</name>
    <dbReference type="NCBI Taxonomy" id="5871"/>
    <lineage>
        <taxon>Eukaryota</taxon>
        <taxon>Sar</taxon>
        <taxon>Alveolata</taxon>
        <taxon>Apicomplexa</taxon>
        <taxon>Aconoidasida</taxon>
        <taxon>Piroplasmida</taxon>
        <taxon>Babesiidae</taxon>
        <taxon>Babesia</taxon>
    </lineage>
</organism>
<comment type="caution">
    <text evidence="2">The sequence shown here is derived from an EMBL/GenBank/DDBJ whole genome shotgun (WGS) entry which is preliminary data.</text>
</comment>
<accession>A0AAV4LYD1</accession>
<dbReference type="GeneID" id="94196723"/>
<reference evidence="2 3" key="1">
    <citation type="submission" date="2021-06" db="EMBL/GenBank/DDBJ databases">
        <title>Genome sequence of Babesia caballi.</title>
        <authorList>
            <person name="Yamagishi J."/>
            <person name="Kidaka T."/>
            <person name="Ochi A."/>
        </authorList>
    </citation>
    <scope>NUCLEOTIDE SEQUENCE [LARGE SCALE GENOMIC DNA]</scope>
    <source>
        <strain evidence="2">USDA-D6B2</strain>
    </source>
</reference>
<keyword evidence="3" id="KW-1185">Reference proteome</keyword>
<evidence type="ECO:0000313" key="3">
    <source>
        <dbReference type="Proteomes" id="UP001497744"/>
    </source>
</evidence>
<evidence type="ECO:0000313" key="2">
    <source>
        <dbReference type="EMBL" id="GIX65242.1"/>
    </source>
</evidence>
<keyword evidence="1" id="KW-1133">Transmembrane helix</keyword>
<name>A0AAV4LYD1_BABCB</name>
<sequence length="413" mass="45572">MSSQEGDATTPPPPPPRRQIEHTDLMSMKTFKAVNVISALTILTTLIIVAIPIPSLRVERQIDVVDVNLNHAIISNVVGVTSKPYKSDGRAIYLSTQFDYNRLGNVTVGNVNIPVSDHCKDRFVALYYPTTPLTRPEFLNIYDFFVGGVTITKFSQSATDPTHYWPLDAAIYLLPHSSTLPSKLEAALYDVLYGDVAHFFVTSFVDSAGKFVYDVKVPLHASQVEIRIGNEVVRCSDPRAKLRIRTVEVAKHHIAKVTAVGADPGSHDEIYVSTDDWAKAYVGAEGLQQLLTDKNIQLDPNDDLFAIKPVVFTDRELVPVQLKQELSPLLYFHNTVVEGWKYNVVFADAWHLVGDVTVDSSTIPSDPTATERVFLVFQKPQEGSHFYGVVCTRHGGTNSCTQFAAGVAPPSST</sequence>
<evidence type="ECO:0000256" key="1">
    <source>
        <dbReference type="SAM" id="Phobius"/>
    </source>
</evidence>
<dbReference type="RefSeq" id="XP_067717311.1">
    <property type="nucleotide sequence ID" value="XM_067861210.1"/>
</dbReference>
<keyword evidence="1" id="KW-0812">Transmembrane</keyword>
<dbReference type="EMBL" id="BPLF01000004">
    <property type="protein sequence ID" value="GIX65242.1"/>
    <property type="molecule type" value="Genomic_DNA"/>
</dbReference>
<keyword evidence="1" id="KW-0472">Membrane</keyword>
<feature type="transmembrane region" description="Helical" evidence="1">
    <location>
        <begin position="33"/>
        <end position="53"/>
    </location>
</feature>
<dbReference type="Proteomes" id="UP001497744">
    <property type="component" value="Unassembled WGS sequence"/>
</dbReference>
<gene>
    <name evidence="2" type="ORF">BcabD6B2_46770</name>
</gene>
<proteinExistence type="predicted"/>